<evidence type="ECO:0008006" key="3">
    <source>
        <dbReference type="Google" id="ProtNLM"/>
    </source>
</evidence>
<evidence type="ECO:0000313" key="2">
    <source>
        <dbReference type="Proteomes" id="UP001150238"/>
    </source>
</evidence>
<evidence type="ECO:0000313" key="1">
    <source>
        <dbReference type="EMBL" id="KAJ4468662.1"/>
    </source>
</evidence>
<sequence length="366" mass="42018">MMVAILPIEIVETILDQLANSKTDLQECTLVCRAWAPRSRALLFNSLSTCPTSPAHISEPFLKTIQLVQSSHLNFLVNSVKVDCCHVSEFTRITFNTLRLQHLTRLWLCRADFARFEWNICLTRTLMPSLNSLVLDRAVFKAPVQLLHFLSSPCFSKLRSLAMTDISYLLRSDSNSSDANWIIESWSRSSTVRSSTNSRIMLEEMEIGLIPHHNIFNILYHPDSPFDWACLRRITFYRIWDNGLIQGFLNGPLTALRCIEFKETEYMYHFASSGAFNRIIQNPAILYNLTELSVTFSFAYDDFQFLDDVVKEAQKGNRLRTISLVFPIDLKGLEIERAEPQARILDGRAVIFAHIEGHKAFHLHAL</sequence>
<name>A0A9W9DG22_9AGAR</name>
<dbReference type="EMBL" id="JANVFS010000037">
    <property type="protein sequence ID" value="KAJ4468662.1"/>
    <property type="molecule type" value="Genomic_DNA"/>
</dbReference>
<proteinExistence type="predicted"/>
<accession>A0A9W9DG22</accession>
<reference evidence="1" key="1">
    <citation type="submission" date="2022-08" db="EMBL/GenBank/DDBJ databases">
        <authorList>
            <consortium name="DOE Joint Genome Institute"/>
            <person name="Min B."/>
            <person name="Riley R."/>
            <person name="Sierra-Patev S."/>
            <person name="Naranjo-Ortiz M."/>
            <person name="Looney B."/>
            <person name="Konkel Z."/>
            <person name="Slot J.C."/>
            <person name="Sakamoto Y."/>
            <person name="Steenwyk J.L."/>
            <person name="Rokas A."/>
            <person name="Carro J."/>
            <person name="Camarero S."/>
            <person name="Ferreira P."/>
            <person name="Molpeceres G."/>
            <person name="Ruiz-Duenas F.J."/>
            <person name="Serrano A."/>
            <person name="Henrissat B."/>
            <person name="Drula E."/>
            <person name="Hughes K.W."/>
            <person name="Mata J.L."/>
            <person name="Ishikawa N.K."/>
            <person name="Vargas-Isla R."/>
            <person name="Ushijima S."/>
            <person name="Smith C.A."/>
            <person name="Ahrendt S."/>
            <person name="Andreopoulos W."/>
            <person name="He G."/>
            <person name="Labutti K."/>
            <person name="Lipzen A."/>
            <person name="Ng V."/>
            <person name="Sandor L."/>
            <person name="Barry K."/>
            <person name="Martinez A.T."/>
            <person name="Xiao Y."/>
            <person name="Gibbons J.G."/>
            <person name="Terashima K."/>
            <person name="Hibbett D.S."/>
            <person name="Grigoriev I.V."/>
        </authorList>
    </citation>
    <scope>NUCLEOTIDE SEQUENCE</scope>
    <source>
        <strain evidence="1">Sp2 HRB7682 ss15</strain>
    </source>
</reference>
<dbReference type="AlphaFoldDB" id="A0A9W9DG22"/>
<reference evidence="1" key="2">
    <citation type="journal article" date="2023" name="Proc. Natl. Acad. Sci. U.S.A.">
        <title>A global phylogenomic analysis of the shiitake genus Lentinula.</title>
        <authorList>
            <person name="Sierra-Patev S."/>
            <person name="Min B."/>
            <person name="Naranjo-Ortiz M."/>
            <person name="Looney B."/>
            <person name="Konkel Z."/>
            <person name="Slot J.C."/>
            <person name="Sakamoto Y."/>
            <person name="Steenwyk J.L."/>
            <person name="Rokas A."/>
            <person name="Carro J."/>
            <person name="Camarero S."/>
            <person name="Ferreira P."/>
            <person name="Molpeceres G."/>
            <person name="Ruiz-Duenas F.J."/>
            <person name="Serrano A."/>
            <person name="Henrissat B."/>
            <person name="Drula E."/>
            <person name="Hughes K.W."/>
            <person name="Mata J.L."/>
            <person name="Ishikawa N.K."/>
            <person name="Vargas-Isla R."/>
            <person name="Ushijima S."/>
            <person name="Smith C.A."/>
            <person name="Donoghue J."/>
            <person name="Ahrendt S."/>
            <person name="Andreopoulos W."/>
            <person name="He G."/>
            <person name="LaButti K."/>
            <person name="Lipzen A."/>
            <person name="Ng V."/>
            <person name="Riley R."/>
            <person name="Sandor L."/>
            <person name="Barry K."/>
            <person name="Martinez A.T."/>
            <person name="Xiao Y."/>
            <person name="Gibbons J.G."/>
            <person name="Terashima K."/>
            <person name="Grigoriev I.V."/>
            <person name="Hibbett D."/>
        </authorList>
    </citation>
    <scope>NUCLEOTIDE SEQUENCE</scope>
    <source>
        <strain evidence="1">Sp2 HRB7682 ss15</strain>
    </source>
</reference>
<organism evidence="1 2">
    <name type="scientific">Lentinula lateritia</name>
    <dbReference type="NCBI Taxonomy" id="40482"/>
    <lineage>
        <taxon>Eukaryota</taxon>
        <taxon>Fungi</taxon>
        <taxon>Dikarya</taxon>
        <taxon>Basidiomycota</taxon>
        <taxon>Agaricomycotina</taxon>
        <taxon>Agaricomycetes</taxon>
        <taxon>Agaricomycetidae</taxon>
        <taxon>Agaricales</taxon>
        <taxon>Marasmiineae</taxon>
        <taxon>Omphalotaceae</taxon>
        <taxon>Lentinula</taxon>
    </lineage>
</organism>
<dbReference type="Proteomes" id="UP001150238">
    <property type="component" value="Unassembled WGS sequence"/>
</dbReference>
<protein>
    <recommendedName>
        <fullName evidence="3">F-box domain-containing protein</fullName>
    </recommendedName>
</protein>
<gene>
    <name evidence="1" type="ORF">C8J55DRAFT_608699</name>
</gene>
<comment type="caution">
    <text evidence="1">The sequence shown here is derived from an EMBL/GenBank/DDBJ whole genome shotgun (WGS) entry which is preliminary data.</text>
</comment>